<dbReference type="EMBL" id="JAFBEC010000012">
    <property type="protein sequence ID" value="MBM7634424.1"/>
    <property type="molecule type" value="Genomic_DNA"/>
</dbReference>
<feature type="transmembrane region" description="Helical" evidence="1">
    <location>
        <begin position="20"/>
        <end position="40"/>
    </location>
</feature>
<evidence type="ECO:0000313" key="3">
    <source>
        <dbReference type="Proteomes" id="UP000741863"/>
    </source>
</evidence>
<proteinExistence type="predicted"/>
<comment type="caution">
    <text evidence="2">The sequence shown here is derived from an EMBL/GenBank/DDBJ whole genome shotgun (WGS) entry which is preliminary data.</text>
</comment>
<dbReference type="Proteomes" id="UP000741863">
    <property type="component" value="Unassembled WGS sequence"/>
</dbReference>
<evidence type="ECO:0000256" key="1">
    <source>
        <dbReference type="SAM" id="Phobius"/>
    </source>
</evidence>
<sequence>MNWLNTVIIGSANLPTLDGVESWGLTIVVQVITLIVLFLITKHLARFKIGGIIATCVIGGVVAYVVQNWGQVSSWVEAIIDTL</sequence>
<organism evidence="2 3">
    <name type="scientific">Geomicrobium sediminis</name>
    <dbReference type="NCBI Taxonomy" id="1347788"/>
    <lineage>
        <taxon>Bacteria</taxon>
        <taxon>Bacillati</taxon>
        <taxon>Bacillota</taxon>
        <taxon>Bacilli</taxon>
        <taxon>Bacillales</taxon>
        <taxon>Geomicrobium</taxon>
    </lineage>
</organism>
<gene>
    <name evidence="2" type="ORF">JOD17_003530</name>
</gene>
<keyword evidence="1" id="KW-0472">Membrane</keyword>
<accession>A0ABS2PGG5</accession>
<name>A0ABS2PGG5_9BACL</name>
<evidence type="ECO:0000313" key="2">
    <source>
        <dbReference type="EMBL" id="MBM7634424.1"/>
    </source>
</evidence>
<keyword evidence="1" id="KW-0812">Transmembrane</keyword>
<feature type="transmembrane region" description="Helical" evidence="1">
    <location>
        <begin position="47"/>
        <end position="66"/>
    </location>
</feature>
<keyword evidence="1" id="KW-1133">Transmembrane helix</keyword>
<protein>
    <submittedName>
        <fullName evidence="2">Uncharacterized protein</fullName>
    </submittedName>
</protein>
<dbReference type="RefSeq" id="WP_204699207.1">
    <property type="nucleotide sequence ID" value="NZ_JAFBEC010000012.1"/>
</dbReference>
<keyword evidence="3" id="KW-1185">Reference proteome</keyword>
<reference evidence="2 3" key="1">
    <citation type="submission" date="2021-01" db="EMBL/GenBank/DDBJ databases">
        <title>Genomic Encyclopedia of Type Strains, Phase IV (KMG-IV): sequencing the most valuable type-strain genomes for metagenomic binning, comparative biology and taxonomic classification.</title>
        <authorList>
            <person name="Goeker M."/>
        </authorList>
    </citation>
    <scope>NUCLEOTIDE SEQUENCE [LARGE SCALE GENOMIC DNA]</scope>
    <source>
        <strain evidence="2 3">DSM 25540</strain>
    </source>
</reference>